<dbReference type="Gene3D" id="2.40.10.480">
    <property type="match status" value="1"/>
</dbReference>
<evidence type="ECO:0000313" key="3">
    <source>
        <dbReference type="Proteomes" id="UP000628840"/>
    </source>
</evidence>
<dbReference type="InterPro" id="IPR018391">
    <property type="entry name" value="PQQ_b-propeller_rpt"/>
</dbReference>
<dbReference type="PANTHER" id="PTHR34512">
    <property type="entry name" value="CELL SURFACE PROTEIN"/>
    <property type="match status" value="1"/>
</dbReference>
<evidence type="ECO:0000259" key="1">
    <source>
        <dbReference type="Pfam" id="PF13360"/>
    </source>
</evidence>
<protein>
    <recommendedName>
        <fullName evidence="1">Pyrrolo-quinoline quinone repeat domain-containing protein</fullName>
    </recommendedName>
</protein>
<proteinExistence type="predicted"/>
<feature type="domain" description="Pyrrolo-quinoline quinone repeat" evidence="1">
    <location>
        <begin position="114"/>
        <end position="285"/>
    </location>
</feature>
<name>A0A830FAK4_9EURY</name>
<dbReference type="PROSITE" id="PS51318">
    <property type="entry name" value="TAT"/>
    <property type="match status" value="1"/>
</dbReference>
<dbReference type="InterPro" id="IPR006311">
    <property type="entry name" value="TAT_signal"/>
</dbReference>
<gene>
    <name evidence="2" type="ORF">GCM10009037_08890</name>
</gene>
<dbReference type="Pfam" id="PF13360">
    <property type="entry name" value="PQQ_2"/>
    <property type="match status" value="1"/>
</dbReference>
<dbReference type="PANTHER" id="PTHR34512:SF30">
    <property type="entry name" value="OUTER MEMBRANE PROTEIN ASSEMBLY FACTOR BAMB"/>
    <property type="match status" value="1"/>
</dbReference>
<dbReference type="Gene3D" id="2.130.10.10">
    <property type="entry name" value="YVTN repeat-like/Quinoprotein amine dehydrogenase"/>
    <property type="match status" value="1"/>
</dbReference>
<dbReference type="InterPro" id="IPR002372">
    <property type="entry name" value="PQQ_rpt_dom"/>
</dbReference>
<keyword evidence="3" id="KW-1185">Reference proteome</keyword>
<comment type="caution">
    <text evidence="2">The sequence shown here is derived from an EMBL/GenBank/DDBJ whole genome shotgun (WGS) entry which is preliminary data.</text>
</comment>
<dbReference type="SUPFAM" id="SSF50998">
    <property type="entry name" value="Quinoprotein alcohol dehydrogenase-like"/>
    <property type="match status" value="1"/>
</dbReference>
<dbReference type="InterPro" id="IPR011047">
    <property type="entry name" value="Quinoprotein_ADH-like_sf"/>
</dbReference>
<reference evidence="2 3" key="1">
    <citation type="journal article" date="2019" name="Int. J. Syst. Evol. Microbiol.">
        <title>The Global Catalogue of Microorganisms (GCM) 10K type strain sequencing project: providing services to taxonomists for standard genome sequencing and annotation.</title>
        <authorList>
            <consortium name="The Broad Institute Genomics Platform"/>
            <consortium name="The Broad Institute Genome Sequencing Center for Infectious Disease"/>
            <person name="Wu L."/>
            <person name="Ma J."/>
        </authorList>
    </citation>
    <scope>NUCLEOTIDE SEQUENCE [LARGE SCALE GENOMIC DNA]</scope>
    <source>
        <strain evidence="2 3">JCM 19585</strain>
    </source>
</reference>
<dbReference type="EMBL" id="BMPF01000001">
    <property type="protein sequence ID" value="GGL27540.1"/>
    <property type="molecule type" value="Genomic_DNA"/>
</dbReference>
<dbReference type="RefSeq" id="WP_188879573.1">
    <property type="nucleotide sequence ID" value="NZ_BMPF01000001.1"/>
</dbReference>
<dbReference type="Proteomes" id="UP000628840">
    <property type="component" value="Unassembled WGS sequence"/>
</dbReference>
<accession>A0A830FAK4</accession>
<dbReference type="OrthoDB" id="145878at2157"/>
<sequence>MPSNAQTRRGLLAATGATALASLTGCIGRVVAGADRVHERDAPVGDVAGAWPTYQHDFANTGGTADSGPSGDPAVSSVAAVAIATGTSVTLAGGRGIVGYSDGNGEAGAYRGFGLDSATGSWSVRYPYGKSTPTVAGDAVFVSTAEFVAAYDGRNGELCWRTDRGGYGAVSNAPVLAADTLLTDDGGIVYGRDPETGEKRWHYDAGESAASVVARDGVAYTTVGASEGTTGVAALDPMSGEERWRRHDLPESTVPLVVGESHLYYAAHRGDVYALALDDGATEWRASVALPENGSGYAAVSGDTLHVQSPDGALAAFDVTDGAAKWTRELDVDLGPRPPVVAADTRFALGDETLYALDAASGETTWSLGLDTRPALTSAPSVRGSALYYAGHGRDPGVVRVSD</sequence>
<evidence type="ECO:0000313" key="2">
    <source>
        <dbReference type="EMBL" id="GGL27540.1"/>
    </source>
</evidence>
<dbReference type="InterPro" id="IPR015943">
    <property type="entry name" value="WD40/YVTN_repeat-like_dom_sf"/>
</dbReference>
<dbReference type="SMART" id="SM00564">
    <property type="entry name" value="PQQ"/>
    <property type="match status" value="6"/>
</dbReference>
<organism evidence="2 3">
    <name type="scientific">Halarchaeum grantii</name>
    <dbReference type="NCBI Taxonomy" id="1193105"/>
    <lineage>
        <taxon>Archaea</taxon>
        <taxon>Methanobacteriati</taxon>
        <taxon>Methanobacteriota</taxon>
        <taxon>Stenosarchaea group</taxon>
        <taxon>Halobacteria</taxon>
        <taxon>Halobacteriales</taxon>
        <taxon>Halobacteriaceae</taxon>
    </lineage>
</organism>
<dbReference type="AlphaFoldDB" id="A0A830FAK4"/>